<name>A0A9N7V3C1_PLEPL</name>
<feature type="region of interest" description="Disordered" evidence="1">
    <location>
        <begin position="1"/>
        <end position="105"/>
    </location>
</feature>
<gene>
    <name evidence="2" type="ORF">PLEPLA_LOCUS29967</name>
</gene>
<feature type="compositionally biased region" description="Polar residues" evidence="1">
    <location>
        <begin position="86"/>
        <end position="95"/>
    </location>
</feature>
<sequence>MSKCRPLPPTSSSSLLPPSLPSSSSAPHHPSPGPCPPFRECQVPLLENNSTHSHLEPHPEDSYLLRAQPSSTVPLSPVTGELGQSKVGQGFSSSRKGCELLTTHT</sequence>
<evidence type="ECO:0000256" key="1">
    <source>
        <dbReference type="SAM" id="MobiDB-lite"/>
    </source>
</evidence>
<comment type="caution">
    <text evidence="2">The sequence shown here is derived from an EMBL/GenBank/DDBJ whole genome shotgun (WGS) entry which is preliminary data.</text>
</comment>
<accession>A0A9N7V3C1</accession>
<evidence type="ECO:0000313" key="2">
    <source>
        <dbReference type="EMBL" id="CAB1442286.1"/>
    </source>
</evidence>
<dbReference type="AlphaFoldDB" id="A0A9N7V3C1"/>
<evidence type="ECO:0000313" key="3">
    <source>
        <dbReference type="Proteomes" id="UP001153269"/>
    </source>
</evidence>
<organism evidence="2 3">
    <name type="scientific">Pleuronectes platessa</name>
    <name type="common">European plaice</name>
    <dbReference type="NCBI Taxonomy" id="8262"/>
    <lineage>
        <taxon>Eukaryota</taxon>
        <taxon>Metazoa</taxon>
        <taxon>Chordata</taxon>
        <taxon>Craniata</taxon>
        <taxon>Vertebrata</taxon>
        <taxon>Euteleostomi</taxon>
        <taxon>Actinopterygii</taxon>
        <taxon>Neopterygii</taxon>
        <taxon>Teleostei</taxon>
        <taxon>Neoteleostei</taxon>
        <taxon>Acanthomorphata</taxon>
        <taxon>Carangaria</taxon>
        <taxon>Pleuronectiformes</taxon>
        <taxon>Pleuronectoidei</taxon>
        <taxon>Pleuronectidae</taxon>
        <taxon>Pleuronectes</taxon>
    </lineage>
</organism>
<feature type="compositionally biased region" description="Low complexity" evidence="1">
    <location>
        <begin position="10"/>
        <end position="28"/>
    </location>
</feature>
<dbReference type="Proteomes" id="UP001153269">
    <property type="component" value="Unassembled WGS sequence"/>
</dbReference>
<proteinExistence type="predicted"/>
<feature type="compositionally biased region" description="Basic and acidic residues" evidence="1">
    <location>
        <begin position="53"/>
        <end position="63"/>
    </location>
</feature>
<keyword evidence="3" id="KW-1185">Reference proteome</keyword>
<dbReference type="EMBL" id="CADEAL010002813">
    <property type="protein sequence ID" value="CAB1442286.1"/>
    <property type="molecule type" value="Genomic_DNA"/>
</dbReference>
<protein>
    <submittedName>
        <fullName evidence="2">Uncharacterized protein</fullName>
    </submittedName>
</protein>
<reference evidence="2" key="1">
    <citation type="submission" date="2020-03" db="EMBL/GenBank/DDBJ databases">
        <authorList>
            <person name="Weist P."/>
        </authorList>
    </citation>
    <scope>NUCLEOTIDE SEQUENCE</scope>
</reference>